<dbReference type="AlphaFoldDB" id="A0AA48I6V3"/>
<name>A0AA48I6V3_9ALTE</name>
<dbReference type="InterPro" id="IPR011379">
    <property type="entry name" value="MazG-related_GP37"/>
</dbReference>
<feature type="domain" description="NTP pyrophosphohydrolase MazG-like" evidence="1">
    <location>
        <begin position="36"/>
        <end position="102"/>
    </location>
</feature>
<keyword evidence="3" id="KW-1185">Reference proteome</keyword>
<sequence>MTISHSDMVKALAKPGEQIAAELNAEDAHLMHMAIGISGEAGELLDAIKKQVIYRKELDLENVIEELGDLEFYMEGLRQGLGISREQCLEANINKLGTRYKNFQYSNENAQARADKPEGQ</sequence>
<dbReference type="EMBL" id="AP027272">
    <property type="protein sequence ID" value="BDX07035.1"/>
    <property type="molecule type" value="Genomic_DNA"/>
</dbReference>
<evidence type="ECO:0000313" key="3">
    <source>
        <dbReference type="Proteomes" id="UP001333710"/>
    </source>
</evidence>
<protein>
    <recommendedName>
        <fullName evidence="1">NTP pyrophosphohydrolase MazG-like domain-containing protein</fullName>
    </recommendedName>
</protein>
<gene>
    <name evidence="2" type="ORF">MACH26_25560</name>
</gene>
<dbReference type="Pfam" id="PF03819">
    <property type="entry name" value="MazG"/>
    <property type="match status" value="1"/>
</dbReference>
<dbReference type="RefSeq" id="WP_338293025.1">
    <property type="nucleotide sequence ID" value="NZ_AP027272.1"/>
</dbReference>
<dbReference type="Gene3D" id="1.10.287.1080">
    <property type="entry name" value="MazG-like"/>
    <property type="match status" value="1"/>
</dbReference>
<dbReference type="CDD" id="cd11541">
    <property type="entry name" value="NTP-PPase_u4"/>
    <property type="match status" value="1"/>
</dbReference>
<reference evidence="2" key="1">
    <citation type="submission" date="2023-01" db="EMBL/GenBank/DDBJ databases">
        <title>Complete genome sequence of Planctobacterium marinum strain Dej080120_11.</title>
        <authorList>
            <person name="Ueki S."/>
            <person name="Maruyama F."/>
        </authorList>
    </citation>
    <scope>NUCLEOTIDE SEQUENCE</scope>
    <source>
        <strain evidence="2">Dej080120_11</strain>
    </source>
</reference>
<evidence type="ECO:0000259" key="1">
    <source>
        <dbReference type="Pfam" id="PF03819"/>
    </source>
</evidence>
<dbReference type="KEGG" id="pmaw:MACH26_25560"/>
<organism evidence="2 3">
    <name type="scientific">Planctobacterium marinum</name>
    <dbReference type="NCBI Taxonomy" id="1631968"/>
    <lineage>
        <taxon>Bacteria</taxon>
        <taxon>Pseudomonadati</taxon>
        <taxon>Pseudomonadota</taxon>
        <taxon>Gammaproteobacteria</taxon>
        <taxon>Alteromonadales</taxon>
        <taxon>Alteromonadaceae</taxon>
        <taxon>Planctobacterium</taxon>
    </lineage>
</organism>
<dbReference type="SUPFAM" id="SSF101386">
    <property type="entry name" value="all-alpha NTP pyrophosphatases"/>
    <property type="match status" value="1"/>
</dbReference>
<dbReference type="InterPro" id="IPR004518">
    <property type="entry name" value="MazG-like_dom"/>
</dbReference>
<evidence type="ECO:0000313" key="2">
    <source>
        <dbReference type="EMBL" id="BDX07035.1"/>
    </source>
</evidence>
<dbReference type="Proteomes" id="UP001333710">
    <property type="component" value="Chromosome"/>
</dbReference>
<accession>A0AA48I6V3</accession>
<proteinExistence type="predicted"/>